<evidence type="ECO:0000256" key="1">
    <source>
        <dbReference type="SAM" id="MobiDB-lite"/>
    </source>
</evidence>
<gene>
    <name evidence="2" type="ORF">GCM10010403_06600</name>
</gene>
<keyword evidence="3" id="KW-1185">Reference proteome</keyword>
<proteinExistence type="predicted"/>
<protein>
    <submittedName>
        <fullName evidence="2">Uncharacterized protein</fullName>
    </submittedName>
</protein>
<comment type="caution">
    <text evidence="2">The sequence shown here is derived from an EMBL/GenBank/DDBJ whole genome shotgun (WGS) entry which is preliminary data.</text>
</comment>
<accession>A0ABN3F752</accession>
<evidence type="ECO:0000313" key="3">
    <source>
        <dbReference type="Proteomes" id="UP001501584"/>
    </source>
</evidence>
<dbReference type="EMBL" id="BAAASX010000001">
    <property type="protein sequence ID" value="GAA2319942.1"/>
    <property type="molecule type" value="Genomic_DNA"/>
</dbReference>
<dbReference type="Proteomes" id="UP001501584">
    <property type="component" value="Unassembled WGS sequence"/>
</dbReference>
<feature type="region of interest" description="Disordered" evidence="1">
    <location>
        <begin position="1"/>
        <end position="65"/>
    </location>
</feature>
<feature type="compositionally biased region" description="Low complexity" evidence="1">
    <location>
        <begin position="16"/>
        <end position="28"/>
    </location>
</feature>
<name>A0ABN3F752_9ACTN</name>
<evidence type="ECO:0000313" key="2">
    <source>
        <dbReference type="EMBL" id="GAA2319942.1"/>
    </source>
</evidence>
<organism evidence="2 3">
    <name type="scientific">Glycomyces rutgersensis</name>
    <dbReference type="NCBI Taxonomy" id="58115"/>
    <lineage>
        <taxon>Bacteria</taxon>
        <taxon>Bacillati</taxon>
        <taxon>Actinomycetota</taxon>
        <taxon>Actinomycetes</taxon>
        <taxon>Glycomycetales</taxon>
        <taxon>Glycomycetaceae</taxon>
        <taxon>Glycomyces</taxon>
    </lineage>
</organism>
<reference evidence="2 3" key="1">
    <citation type="journal article" date="2019" name="Int. J. Syst. Evol. Microbiol.">
        <title>The Global Catalogue of Microorganisms (GCM) 10K type strain sequencing project: providing services to taxonomists for standard genome sequencing and annotation.</title>
        <authorList>
            <consortium name="The Broad Institute Genomics Platform"/>
            <consortium name="The Broad Institute Genome Sequencing Center for Infectious Disease"/>
            <person name="Wu L."/>
            <person name="Ma J."/>
        </authorList>
    </citation>
    <scope>NUCLEOTIDE SEQUENCE [LARGE SCALE GENOMIC DNA]</scope>
    <source>
        <strain evidence="2 3">JCM 6238</strain>
    </source>
</reference>
<sequence>MFGPTHLRPKGKDTSRASSAAPIRPATPNRTPPRIHLFVAARLERKQSAAAKSATPQETEPHCRHERHCRYASKRANVASPAAFQVTLPPAQPCSPA</sequence>